<dbReference type="Gene3D" id="1.20.81.30">
    <property type="entry name" value="Type II secretion system (T2SS), domain F"/>
    <property type="match status" value="1"/>
</dbReference>
<dbReference type="RefSeq" id="WP_145097498.1">
    <property type="nucleotide sequence ID" value="NZ_CP036274.1"/>
</dbReference>
<comment type="subcellular location">
    <subcellularLocation>
        <location evidence="1">Cell membrane</location>
        <topology evidence="1">Multi-pass membrane protein</topology>
    </subcellularLocation>
</comment>
<reference evidence="8 9" key="1">
    <citation type="submission" date="2019-02" db="EMBL/GenBank/DDBJ databases">
        <title>Deep-cultivation of Planctomycetes and their phenomic and genomic characterization uncovers novel biology.</title>
        <authorList>
            <person name="Wiegand S."/>
            <person name="Jogler M."/>
            <person name="Boedeker C."/>
            <person name="Pinto D."/>
            <person name="Vollmers J."/>
            <person name="Rivas-Marin E."/>
            <person name="Kohn T."/>
            <person name="Peeters S.H."/>
            <person name="Heuer A."/>
            <person name="Rast P."/>
            <person name="Oberbeckmann S."/>
            <person name="Bunk B."/>
            <person name="Jeske O."/>
            <person name="Meyerdierks A."/>
            <person name="Storesund J.E."/>
            <person name="Kallscheuer N."/>
            <person name="Luecker S."/>
            <person name="Lage O.M."/>
            <person name="Pohl T."/>
            <person name="Merkel B.J."/>
            <person name="Hornburger P."/>
            <person name="Mueller R.-W."/>
            <person name="Bruemmer F."/>
            <person name="Labrenz M."/>
            <person name="Spormann A.M."/>
            <person name="Op den Camp H."/>
            <person name="Overmann J."/>
            <person name="Amann R."/>
            <person name="Jetten M.S.M."/>
            <person name="Mascher T."/>
            <person name="Medema M.H."/>
            <person name="Devos D.P."/>
            <person name="Kaster A.-K."/>
            <person name="Ovreas L."/>
            <person name="Rohde M."/>
            <person name="Galperin M.Y."/>
            <person name="Jogler C."/>
        </authorList>
    </citation>
    <scope>NUCLEOTIDE SEQUENCE [LARGE SCALE GENOMIC DNA]</scope>
    <source>
        <strain evidence="8 9">ETA_A8</strain>
    </source>
</reference>
<feature type="domain" description="Type II secretion system protein GspF" evidence="7">
    <location>
        <begin position="130"/>
        <end position="253"/>
    </location>
</feature>
<feature type="transmembrane region" description="Helical" evidence="6">
    <location>
        <begin position="273"/>
        <end position="293"/>
    </location>
</feature>
<evidence type="ECO:0000256" key="3">
    <source>
        <dbReference type="ARBA" id="ARBA00022692"/>
    </source>
</evidence>
<evidence type="ECO:0000256" key="4">
    <source>
        <dbReference type="ARBA" id="ARBA00022989"/>
    </source>
</evidence>
<accession>A0A517YLC9</accession>
<keyword evidence="2" id="KW-1003">Cell membrane</keyword>
<sequence length="297" mass="32286">MTAQLAIVTITFASVSTALAALGFFLRDLFAKPQTSRARLEFQAEEPEGGIDGWFFRLVEQSGVAIDATSAMLIVVGCGIAGLGIPLVLFENFLGAAGGMILGVTLGLLYFAVLRFFRLRTMQKHLPTALQAVSDSIRSGQTLSEACDMVSKEIKGPLGAEFGYAHEQLELSHSPVSVMTRMARRIPLPEFRIFTTAVVVHRRAGGNLSLLSERMSKAARDRQEVRSHLMAVTAGGRLSAIGMVVCTIVALIALSWMDRGYVDRFLSNPKGPWLLATAVGLQIVGAIWVWRILRTSY</sequence>
<dbReference type="PANTHER" id="PTHR35007">
    <property type="entry name" value="INTEGRAL MEMBRANE PROTEIN-RELATED"/>
    <property type="match status" value="1"/>
</dbReference>
<keyword evidence="4 6" id="KW-1133">Transmembrane helix</keyword>
<name>A0A517YLC9_9BACT</name>
<feature type="transmembrane region" description="Helical" evidence="6">
    <location>
        <begin position="6"/>
        <end position="26"/>
    </location>
</feature>
<dbReference type="Pfam" id="PF00482">
    <property type="entry name" value="T2SSF"/>
    <property type="match status" value="1"/>
</dbReference>
<dbReference type="InterPro" id="IPR042094">
    <property type="entry name" value="T2SS_GspF_sf"/>
</dbReference>
<evidence type="ECO:0000256" key="1">
    <source>
        <dbReference type="ARBA" id="ARBA00004651"/>
    </source>
</evidence>
<dbReference type="KEGG" id="aagg:ETAA8_61880"/>
<keyword evidence="3 6" id="KW-0812">Transmembrane</keyword>
<keyword evidence="9" id="KW-1185">Reference proteome</keyword>
<dbReference type="InterPro" id="IPR018076">
    <property type="entry name" value="T2SS_GspF_dom"/>
</dbReference>
<protein>
    <submittedName>
        <fullName evidence="8">Bacterial type II secretion system protein F domain protein</fullName>
    </submittedName>
</protein>
<feature type="transmembrane region" description="Helical" evidence="6">
    <location>
        <begin position="93"/>
        <end position="117"/>
    </location>
</feature>
<evidence type="ECO:0000256" key="5">
    <source>
        <dbReference type="ARBA" id="ARBA00023136"/>
    </source>
</evidence>
<dbReference type="Proteomes" id="UP000315017">
    <property type="component" value="Chromosome"/>
</dbReference>
<evidence type="ECO:0000256" key="6">
    <source>
        <dbReference type="SAM" id="Phobius"/>
    </source>
</evidence>
<proteinExistence type="predicted"/>
<dbReference type="AlphaFoldDB" id="A0A517YLC9"/>
<dbReference type="OrthoDB" id="261155at2"/>
<organism evidence="8 9">
    <name type="scientific">Anatilimnocola aggregata</name>
    <dbReference type="NCBI Taxonomy" id="2528021"/>
    <lineage>
        <taxon>Bacteria</taxon>
        <taxon>Pseudomonadati</taxon>
        <taxon>Planctomycetota</taxon>
        <taxon>Planctomycetia</taxon>
        <taxon>Pirellulales</taxon>
        <taxon>Pirellulaceae</taxon>
        <taxon>Anatilimnocola</taxon>
    </lineage>
</organism>
<feature type="transmembrane region" description="Helical" evidence="6">
    <location>
        <begin position="64"/>
        <end position="87"/>
    </location>
</feature>
<feature type="transmembrane region" description="Helical" evidence="6">
    <location>
        <begin position="229"/>
        <end position="253"/>
    </location>
</feature>
<dbReference type="GO" id="GO:0005886">
    <property type="term" value="C:plasma membrane"/>
    <property type="evidence" value="ECO:0007669"/>
    <property type="project" value="UniProtKB-SubCell"/>
</dbReference>
<evidence type="ECO:0000313" key="8">
    <source>
        <dbReference type="EMBL" id="QDU31035.1"/>
    </source>
</evidence>
<evidence type="ECO:0000313" key="9">
    <source>
        <dbReference type="Proteomes" id="UP000315017"/>
    </source>
</evidence>
<dbReference type="PANTHER" id="PTHR35007:SF1">
    <property type="entry name" value="PILUS ASSEMBLY PROTEIN"/>
    <property type="match status" value="1"/>
</dbReference>
<evidence type="ECO:0000256" key="2">
    <source>
        <dbReference type="ARBA" id="ARBA00022475"/>
    </source>
</evidence>
<gene>
    <name evidence="8" type="ORF">ETAA8_61880</name>
</gene>
<keyword evidence="5 6" id="KW-0472">Membrane</keyword>
<evidence type="ECO:0000259" key="7">
    <source>
        <dbReference type="Pfam" id="PF00482"/>
    </source>
</evidence>
<dbReference type="EMBL" id="CP036274">
    <property type="protein sequence ID" value="QDU31035.1"/>
    <property type="molecule type" value="Genomic_DNA"/>
</dbReference>